<feature type="transmembrane region" description="Helical" evidence="7">
    <location>
        <begin position="412"/>
        <end position="435"/>
    </location>
</feature>
<organism evidence="9 10">
    <name type="scientific">Aureobasidium pullulans</name>
    <name type="common">Black yeast</name>
    <name type="synonym">Pullularia pullulans</name>
    <dbReference type="NCBI Taxonomy" id="5580"/>
    <lineage>
        <taxon>Eukaryota</taxon>
        <taxon>Fungi</taxon>
        <taxon>Dikarya</taxon>
        <taxon>Ascomycota</taxon>
        <taxon>Pezizomycotina</taxon>
        <taxon>Dothideomycetes</taxon>
        <taxon>Dothideomycetidae</taxon>
        <taxon>Dothideales</taxon>
        <taxon>Saccotheciaceae</taxon>
        <taxon>Aureobasidium</taxon>
    </lineage>
</organism>
<dbReference type="InterPro" id="IPR011701">
    <property type="entry name" value="MFS"/>
</dbReference>
<evidence type="ECO:0000256" key="4">
    <source>
        <dbReference type="ARBA" id="ARBA00022989"/>
    </source>
</evidence>
<feature type="transmembrane region" description="Helical" evidence="7">
    <location>
        <begin position="157"/>
        <end position="175"/>
    </location>
</feature>
<feature type="transmembrane region" description="Helical" evidence="7">
    <location>
        <begin position="256"/>
        <end position="280"/>
    </location>
</feature>
<protein>
    <submittedName>
        <fullName evidence="9">MFS general substrate transporter</fullName>
    </submittedName>
</protein>
<feature type="transmembrane region" description="Helical" evidence="7">
    <location>
        <begin position="309"/>
        <end position="337"/>
    </location>
</feature>
<dbReference type="Proteomes" id="UP000306584">
    <property type="component" value="Unassembled WGS sequence"/>
</dbReference>
<dbReference type="Gene3D" id="1.20.1250.20">
    <property type="entry name" value="MFS general substrate transporter like domains"/>
    <property type="match status" value="1"/>
</dbReference>
<reference evidence="9 10" key="1">
    <citation type="submission" date="2018-10" db="EMBL/GenBank/DDBJ databases">
        <title>Fifty Aureobasidium pullulans genomes reveal a recombining polyextremotolerant generalist.</title>
        <authorList>
            <person name="Gostincar C."/>
            <person name="Turk M."/>
            <person name="Zajc J."/>
            <person name="Gunde-Cimerman N."/>
        </authorList>
    </citation>
    <scope>NUCLEOTIDE SEQUENCE [LARGE SCALE GENOMIC DNA]</scope>
    <source>
        <strain evidence="9 10">EXF-6604</strain>
    </source>
</reference>
<dbReference type="CDD" id="cd17330">
    <property type="entry name" value="MFS_SLC46_TetA_like"/>
    <property type="match status" value="1"/>
</dbReference>
<dbReference type="PRINTS" id="PR01035">
    <property type="entry name" value="TCRTETA"/>
</dbReference>
<feature type="transmembrane region" description="Helical" evidence="7">
    <location>
        <begin position="487"/>
        <end position="507"/>
    </location>
</feature>
<feature type="transmembrane region" description="Helical" evidence="7">
    <location>
        <begin position="382"/>
        <end position="400"/>
    </location>
</feature>
<feature type="region of interest" description="Disordered" evidence="6">
    <location>
        <begin position="60"/>
        <end position="79"/>
    </location>
</feature>
<proteinExistence type="predicted"/>
<keyword evidence="3 7" id="KW-0812">Transmembrane</keyword>
<dbReference type="PANTHER" id="PTHR23504:SF3">
    <property type="entry name" value="MAJOR FACILITATOR SUPERFAMILY (MFS) PROFILE DOMAIN-CONTAINING PROTEIN"/>
    <property type="match status" value="1"/>
</dbReference>
<evidence type="ECO:0000256" key="7">
    <source>
        <dbReference type="SAM" id="Phobius"/>
    </source>
</evidence>
<feature type="compositionally biased region" description="Polar residues" evidence="6">
    <location>
        <begin position="22"/>
        <end position="49"/>
    </location>
</feature>
<feature type="transmembrane region" description="Helical" evidence="7">
    <location>
        <begin position="123"/>
        <end position="145"/>
    </location>
</feature>
<name>A0A4S9M349_AURPU</name>
<dbReference type="PANTHER" id="PTHR23504">
    <property type="entry name" value="MAJOR FACILITATOR SUPERFAMILY DOMAIN-CONTAINING PROTEIN 10"/>
    <property type="match status" value="1"/>
</dbReference>
<dbReference type="SUPFAM" id="SSF103473">
    <property type="entry name" value="MFS general substrate transporter"/>
    <property type="match status" value="1"/>
</dbReference>
<feature type="transmembrane region" description="Helical" evidence="7">
    <location>
        <begin position="447"/>
        <end position="467"/>
    </location>
</feature>
<evidence type="ECO:0000313" key="10">
    <source>
        <dbReference type="Proteomes" id="UP000306584"/>
    </source>
</evidence>
<sequence>MSNNVTNLLTTALRLGHPPTDHNPNAAQTTEQTPLLAASSENPLTQADSETLDINKIGSTAATEEEQQADAEDEDEDEDKPLPIGQIILLCYARLVEPIAFFSIFPFINQMILEVGGVKEEDVGFYSGLIESLFSLTQMIFMISWGRASDRYGRKPVLVYSVIGVSIMTCLFGFSKSVWQMILFRCMAGVFSGTIVTVRTMLSENSTLKTQARAFSLFAFAGNVGIFLGPVIGGALSTPARQYPRVFGGIWFFENYPYALPNIVASLFGFSAAVISSIYLKETLASQKDKGNKPTEPPMSTWKLLHQPGVAFTLFLWCFVSLQGLANTAVIPVFWFTSIPLGGYGFSPIQISLFLGLGGISQALWLLFVFPPSQRRWGTGGVLRYCSYIFPLGCIANPILQYLVRKHIITHSWILGVLPCVMVLGSSASMAFTCVQLAINNISPSPAVLGTMNALALAMVAGIRAVAPGLFASLFATGVKGQILGGYLVWVVMVGMTGILFVAVRFLPEKAEGRIKRVDGEGEA</sequence>
<dbReference type="GO" id="GO:0016020">
    <property type="term" value="C:membrane"/>
    <property type="evidence" value="ECO:0007669"/>
    <property type="project" value="UniProtKB-SubCell"/>
</dbReference>
<keyword evidence="5 7" id="KW-0472">Membrane</keyword>
<feature type="transmembrane region" description="Helical" evidence="7">
    <location>
        <begin position="87"/>
        <end position="108"/>
    </location>
</feature>
<dbReference type="InterPro" id="IPR020846">
    <property type="entry name" value="MFS_dom"/>
</dbReference>
<dbReference type="InterPro" id="IPR036259">
    <property type="entry name" value="MFS_trans_sf"/>
</dbReference>
<comment type="caution">
    <text evidence="9">The sequence shown here is derived from an EMBL/GenBank/DDBJ whole genome shotgun (WGS) entry which is preliminary data.</text>
</comment>
<dbReference type="GO" id="GO:0022857">
    <property type="term" value="F:transmembrane transporter activity"/>
    <property type="evidence" value="ECO:0007669"/>
    <property type="project" value="InterPro"/>
</dbReference>
<gene>
    <name evidence="9" type="ORF">D6D01_00420</name>
</gene>
<feature type="region of interest" description="Disordered" evidence="6">
    <location>
        <begin position="14"/>
        <end position="53"/>
    </location>
</feature>
<accession>A0A4S9M349</accession>
<dbReference type="Pfam" id="PF07690">
    <property type="entry name" value="MFS_1"/>
    <property type="match status" value="1"/>
</dbReference>
<dbReference type="AlphaFoldDB" id="A0A4S9M349"/>
<evidence type="ECO:0000259" key="8">
    <source>
        <dbReference type="PROSITE" id="PS50850"/>
    </source>
</evidence>
<feature type="domain" description="Major facilitator superfamily (MFS) profile" evidence="8">
    <location>
        <begin position="86"/>
        <end position="512"/>
    </location>
</feature>
<evidence type="ECO:0000313" key="9">
    <source>
        <dbReference type="EMBL" id="THY36442.1"/>
    </source>
</evidence>
<keyword evidence="2" id="KW-0813">Transport</keyword>
<feature type="transmembrane region" description="Helical" evidence="7">
    <location>
        <begin position="349"/>
        <end position="370"/>
    </location>
</feature>
<evidence type="ECO:0000256" key="6">
    <source>
        <dbReference type="SAM" id="MobiDB-lite"/>
    </source>
</evidence>
<dbReference type="EMBL" id="QZBD01000006">
    <property type="protein sequence ID" value="THY36442.1"/>
    <property type="molecule type" value="Genomic_DNA"/>
</dbReference>
<keyword evidence="4 7" id="KW-1133">Transmembrane helix</keyword>
<feature type="transmembrane region" description="Helical" evidence="7">
    <location>
        <begin position="181"/>
        <end position="202"/>
    </location>
</feature>
<evidence type="ECO:0000256" key="2">
    <source>
        <dbReference type="ARBA" id="ARBA00022448"/>
    </source>
</evidence>
<feature type="compositionally biased region" description="Acidic residues" evidence="6">
    <location>
        <begin position="63"/>
        <end position="79"/>
    </location>
</feature>
<feature type="transmembrane region" description="Helical" evidence="7">
    <location>
        <begin position="214"/>
        <end position="236"/>
    </location>
</feature>
<dbReference type="InterPro" id="IPR001958">
    <property type="entry name" value="Tet-R_TetA/multi-R_MdtG-like"/>
</dbReference>
<evidence type="ECO:0000256" key="1">
    <source>
        <dbReference type="ARBA" id="ARBA00004141"/>
    </source>
</evidence>
<evidence type="ECO:0000256" key="3">
    <source>
        <dbReference type="ARBA" id="ARBA00022692"/>
    </source>
</evidence>
<dbReference type="PROSITE" id="PS50850">
    <property type="entry name" value="MFS"/>
    <property type="match status" value="1"/>
</dbReference>
<comment type="subcellular location">
    <subcellularLocation>
        <location evidence="1">Membrane</location>
        <topology evidence="1">Multi-pass membrane protein</topology>
    </subcellularLocation>
</comment>
<evidence type="ECO:0000256" key="5">
    <source>
        <dbReference type="ARBA" id="ARBA00023136"/>
    </source>
</evidence>